<dbReference type="PANTHER" id="PTHR46797">
    <property type="entry name" value="HTH-TYPE TRANSCRIPTIONAL REGULATOR"/>
    <property type="match status" value="1"/>
</dbReference>
<dbReference type="InterPro" id="IPR050807">
    <property type="entry name" value="TransReg_Diox_bact_type"/>
</dbReference>
<dbReference type="InterPro" id="IPR001387">
    <property type="entry name" value="Cro/C1-type_HTH"/>
</dbReference>
<accession>A0A9D2CEL7</accession>
<reference evidence="3" key="2">
    <citation type="submission" date="2021-04" db="EMBL/GenBank/DDBJ databases">
        <authorList>
            <person name="Gilroy R."/>
        </authorList>
    </citation>
    <scope>NUCLEOTIDE SEQUENCE</scope>
    <source>
        <strain evidence="3">CHK33-7979</strain>
    </source>
</reference>
<dbReference type="Proteomes" id="UP000886824">
    <property type="component" value="Unassembled WGS sequence"/>
</dbReference>
<feature type="domain" description="HTH cro/C1-type" evidence="2">
    <location>
        <begin position="8"/>
        <end position="59"/>
    </location>
</feature>
<dbReference type="InterPro" id="IPR010982">
    <property type="entry name" value="Lambda_DNA-bd_dom_sf"/>
</dbReference>
<gene>
    <name evidence="3" type="ORF">H9826_06575</name>
</gene>
<dbReference type="GO" id="GO:0003700">
    <property type="term" value="F:DNA-binding transcription factor activity"/>
    <property type="evidence" value="ECO:0007669"/>
    <property type="project" value="TreeGrafter"/>
</dbReference>
<organism evidence="3 4">
    <name type="scientific">Candidatus Intestinimonas merdavium</name>
    <dbReference type="NCBI Taxonomy" id="2838622"/>
    <lineage>
        <taxon>Bacteria</taxon>
        <taxon>Bacillati</taxon>
        <taxon>Bacillota</taxon>
        <taxon>Clostridia</taxon>
        <taxon>Eubacteriales</taxon>
        <taxon>Intestinimonas</taxon>
    </lineage>
</organism>
<dbReference type="PROSITE" id="PS50943">
    <property type="entry name" value="HTH_CROC1"/>
    <property type="match status" value="1"/>
</dbReference>
<dbReference type="SMART" id="SM00530">
    <property type="entry name" value="HTH_XRE"/>
    <property type="match status" value="1"/>
</dbReference>
<evidence type="ECO:0000256" key="1">
    <source>
        <dbReference type="ARBA" id="ARBA00023125"/>
    </source>
</evidence>
<dbReference type="EMBL" id="DXCX01000069">
    <property type="protein sequence ID" value="HIY73619.1"/>
    <property type="molecule type" value="Genomic_DNA"/>
</dbReference>
<comment type="caution">
    <text evidence="3">The sequence shown here is derived from an EMBL/GenBank/DDBJ whole genome shotgun (WGS) entry which is preliminary data.</text>
</comment>
<dbReference type="Pfam" id="PF01381">
    <property type="entry name" value="HTH_3"/>
    <property type="match status" value="1"/>
</dbReference>
<reference evidence="3" key="1">
    <citation type="journal article" date="2021" name="PeerJ">
        <title>Extensive microbial diversity within the chicken gut microbiome revealed by metagenomics and culture.</title>
        <authorList>
            <person name="Gilroy R."/>
            <person name="Ravi A."/>
            <person name="Getino M."/>
            <person name="Pursley I."/>
            <person name="Horton D.L."/>
            <person name="Alikhan N.F."/>
            <person name="Baker D."/>
            <person name="Gharbi K."/>
            <person name="Hall N."/>
            <person name="Watson M."/>
            <person name="Adriaenssens E.M."/>
            <person name="Foster-Nyarko E."/>
            <person name="Jarju S."/>
            <person name="Secka A."/>
            <person name="Antonio M."/>
            <person name="Oren A."/>
            <person name="Chaudhuri R.R."/>
            <person name="La Ragione R."/>
            <person name="Hildebrand F."/>
            <person name="Pallen M.J."/>
        </authorList>
    </citation>
    <scope>NUCLEOTIDE SEQUENCE</scope>
    <source>
        <strain evidence="3">CHK33-7979</strain>
    </source>
</reference>
<keyword evidence="1" id="KW-0238">DNA-binding</keyword>
<dbReference type="CDD" id="cd00093">
    <property type="entry name" value="HTH_XRE"/>
    <property type="match status" value="1"/>
</dbReference>
<protein>
    <submittedName>
        <fullName evidence="3">Helix-turn-helix transcriptional regulator</fullName>
    </submittedName>
</protein>
<dbReference type="AlphaFoldDB" id="A0A9D2CEL7"/>
<dbReference type="PANTHER" id="PTHR46797:SF1">
    <property type="entry name" value="METHYLPHOSPHONATE SYNTHASE"/>
    <property type="match status" value="1"/>
</dbReference>
<proteinExistence type="predicted"/>
<dbReference type="Gene3D" id="1.10.260.40">
    <property type="entry name" value="lambda repressor-like DNA-binding domains"/>
    <property type="match status" value="1"/>
</dbReference>
<name>A0A9D2CEL7_9FIRM</name>
<evidence type="ECO:0000313" key="3">
    <source>
        <dbReference type="EMBL" id="HIY73619.1"/>
    </source>
</evidence>
<dbReference type="GO" id="GO:0005829">
    <property type="term" value="C:cytosol"/>
    <property type="evidence" value="ECO:0007669"/>
    <property type="project" value="TreeGrafter"/>
</dbReference>
<evidence type="ECO:0000259" key="2">
    <source>
        <dbReference type="PROSITE" id="PS50943"/>
    </source>
</evidence>
<dbReference type="GO" id="GO:0003677">
    <property type="term" value="F:DNA binding"/>
    <property type="evidence" value="ECO:0007669"/>
    <property type="project" value="UniProtKB-KW"/>
</dbReference>
<dbReference type="SUPFAM" id="SSF47413">
    <property type="entry name" value="lambda repressor-like DNA-binding domains"/>
    <property type="match status" value="1"/>
</dbReference>
<sequence>MIDYISRIKKRRLELGYSQYKVAELAGITQPFYNEIERGNKRPSLEVFFRICEVLQIPVMGEEKEDRLS</sequence>
<evidence type="ECO:0000313" key="4">
    <source>
        <dbReference type="Proteomes" id="UP000886824"/>
    </source>
</evidence>